<evidence type="ECO:0008006" key="3">
    <source>
        <dbReference type="Google" id="ProtNLM"/>
    </source>
</evidence>
<feature type="non-terminal residue" evidence="1">
    <location>
        <position position="1"/>
    </location>
</feature>
<evidence type="ECO:0000313" key="1">
    <source>
        <dbReference type="EMBL" id="KAF2107121.1"/>
    </source>
</evidence>
<dbReference type="AlphaFoldDB" id="A0A6A5YLN1"/>
<dbReference type="SUPFAM" id="SSF52540">
    <property type="entry name" value="P-loop containing nucleoside triphosphate hydrolases"/>
    <property type="match status" value="1"/>
</dbReference>
<dbReference type="EMBL" id="ML977356">
    <property type="protein sequence ID" value="KAF2107121.1"/>
    <property type="molecule type" value="Genomic_DNA"/>
</dbReference>
<dbReference type="Pfam" id="PF00071">
    <property type="entry name" value="Ras"/>
    <property type="match status" value="1"/>
</dbReference>
<name>A0A6A5YLN1_9PLEO</name>
<protein>
    <recommendedName>
        <fullName evidence="3">P-loop containing nucleoside triphosphate hydrolase protein</fullName>
    </recommendedName>
</protein>
<dbReference type="InterPro" id="IPR001806">
    <property type="entry name" value="Small_GTPase"/>
</dbReference>
<dbReference type="OrthoDB" id="10002389at2759"/>
<evidence type="ECO:0000313" key="2">
    <source>
        <dbReference type="Proteomes" id="UP000799770"/>
    </source>
</evidence>
<dbReference type="InterPro" id="IPR027417">
    <property type="entry name" value="P-loop_NTPase"/>
</dbReference>
<keyword evidence="2" id="KW-1185">Reference proteome</keyword>
<gene>
    <name evidence="1" type="ORF">BDV96DRAFT_479093</name>
</gene>
<feature type="non-terminal residue" evidence="1">
    <location>
        <position position="108"/>
    </location>
</feature>
<reference evidence="1" key="1">
    <citation type="journal article" date="2020" name="Stud. Mycol.">
        <title>101 Dothideomycetes genomes: a test case for predicting lifestyles and emergence of pathogens.</title>
        <authorList>
            <person name="Haridas S."/>
            <person name="Albert R."/>
            <person name="Binder M."/>
            <person name="Bloem J."/>
            <person name="Labutti K."/>
            <person name="Salamov A."/>
            <person name="Andreopoulos B."/>
            <person name="Baker S."/>
            <person name="Barry K."/>
            <person name="Bills G."/>
            <person name="Bluhm B."/>
            <person name="Cannon C."/>
            <person name="Castanera R."/>
            <person name="Culley D."/>
            <person name="Daum C."/>
            <person name="Ezra D."/>
            <person name="Gonzalez J."/>
            <person name="Henrissat B."/>
            <person name="Kuo A."/>
            <person name="Liang C."/>
            <person name="Lipzen A."/>
            <person name="Lutzoni F."/>
            <person name="Magnuson J."/>
            <person name="Mondo S."/>
            <person name="Nolan M."/>
            <person name="Ohm R."/>
            <person name="Pangilinan J."/>
            <person name="Park H.-J."/>
            <person name="Ramirez L."/>
            <person name="Alfaro M."/>
            <person name="Sun H."/>
            <person name="Tritt A."/>
            <person name="Yoshinaga Y."/>
            <person name="Zwiers L.-H."/>
            <person name="Turgeon B."/>
            <person name="Goodwin S."/>
            <person name="Spatafora J."/>
            <person name="Crous P."/>
            <person name="Grigoriev I."/>
        </authorList>
    </citation>
    <scope>NUCLEOTIDE SEQUENCE</scope>
    <source>
        <strain evidence="1">CBS 627.86</strain>
    </source>
</reference>
<dbReference type="GO" id="GO:0003924">
    <property type="term" value="F:GTPase activity"/>
    <property type="evidence" value="ECO:0007669"/>
    <property type="project" value="InterPro"/>
</dbReference>
<proteinExistence type="predicted"/>
<sequence>VVIFGESQVGKTCFNDMFIYAERFVEYNPVTRDTSRCNFEVDGDIWILEVIDVSSTVFRDDDGTFHLSIFERFLEQARGVVLLYDVTRRSTFDLITSEGYLQVFRSRK</sequence>
<dbReference type="Proteomes" id="UP000799770">
    <property type="component" value="Unassembled WGS sequence"/>
</dbReference>
<dbReference type="GO" id="GO:0005525">
    <property type="term" value="F:GTP binding"/>
    <property type="evidence" value="ECO:0007669"/>
    <property type="project" value="InterPro"/>
</dbReference>
<dbReference type="Gene3D" id="3.40.50.300">
    <property type="entry name" value="P-loop containing nucleotide triphosphate hydrolases"/>
    <property type="match status" value="1"/>
</dbReference>
<accession>A0A6A5YLN1</accession>
<organism evidence="1 2">
    <name type="scientific">Lophiotrema nucula</name>
    <dbReference type="NCBI Taxonomy" id="690887"/>
    <lineage>
        <taxon>Eukaryota</taxon>
        <taxon>Fungi</taxon>
        <taxon>Dikarya</taxon>
        <taxon>Ascomycota</taxon>
        <taxon>Pezizomycotina</taxon>
        <taxon>Dothideomycetes</taxon>
        <taxon>Pleosporomycetidae</taxon>
        <taxon>Pleosporales</taxon>
        <taxon>Lophiotremataceae</taxon>
        <taxon>Lophiotrema</taxon>
    </lineage>
</organism>